<keyword evidence="2" id="KW-0677">Repeat</keyword>
<keyword evidence="5" id="KW-1185">Reference proteome</keyword>
<dbReference type="Proteomes" id="UP000007875">
    <property type="component" value="Unassembled WGS sequence"/>
</dbReference>
<reference evidence="5" key="1">
    <citation type="submission" date="2003-08" db="EMBL/GenBank/DDBJ databases">
        <authorList>
            <person name="Birren B."/>
            <person name="Nusbaum C."/>
            <person name="Abebe A."/>
            <person name="Abouelleil A."/>
            <person name="Adekoya E."/>
            <person name="Ait-zahra M."/>
            <person name="Allen N."/>
            <person name="Allen T."/>
            <person name="An P."/>
            <person name="Anderson M."/>
            <person name="Anderson S."/>
            <person name="Arachchi H."/>
            <person name="Armbruster J."/>
            <person name="Bachantsang P."/>
            <person name="Baldwin J."/>
            <person name="Barry A."/>
            <person name="Bayul T."/>
            <person name="Blitshsteyn B."/>
            <person name="Bloom T."/>
            <person name="Blye J."/>
            <person name="Boguslavskiy L."/>
            <person name="Borowsky M."/>
            <person name="Boukhgalter B."/>
            <person name="Brunache A."/>
            <person name="Butler J."/>
            <person name="Calixte N."/>
            <person name="Calvo S."/>
            <person name="Camarata J."/>
            <person name="Campo K."/>
            <person name="Chang J."/>
            <person name="Cheshatsang Y."/>
            <person name="Citroen M."/>
            <person name="Collymore A."/>
            <person name="Considine T."/>
            <person name="Cook A."/>
            <person name="Cooke P."/>
            <person name="Corum B."/>
            <person name="Cuomo C."/>
            <person name="David R."/>
            <person name="Dawoe T."/>
            <person name="Degray S."/>
            <person name="Dodge S."/>
            <person name="Dooley K."/>
            <person name="Dorje P."/>
            <person name="Dorjee K."/>
            <person name="Dorris L."/>
            <person name="Duffey N."/>
            <person name="Dupes A."/>
            <person name="Elkins T."/>
            <person name="Engels R."/>
            <person name="Erickson J."/>
            <person name="Farina A."/>
            <person name="Faro S."/>
            <person name="Ferreira P."/>
            <person name="Fischer H."/>
            <person name="Fitzgerald M."/>
            <person name="Foley K."/>
            <person name="Gage D."/>
            <person name="Galagan J."/>
            <person name="Gearin G."/>
            <person name="Gnerre S."/>
            <person name="Gnirke A."/>
            <person name="Goyette A."/>
            <person name="Graham J."/>
            <person name="Grandbois E."/>
            <person name="Gyaltsen K."/>
            <person name="Hafez N."/>
            <person name="Hagopian D."/>
            <person name="Hagos B."/>
            <person name="Hall J."/>
            <person name="Hatcher B."/>
            <person name="Heller A."/>
            <person name="Higgins H."/>
            <person name="Honan T."/>
            <person name="Horn A."/>
            <person name="Houde N."/>
            <person name="Hughes L."/>
            <person name="Hulme W."/>
            <person name="Husby E."/>
            <person name="Iliev I."/>
            <person name="Jaffe D."/>
            <person name="Jones C."/>
            <person name="Kamal M."/>
            <person name="Kamat A."/>
            <person name="Kamvysselis M."/>
            <person name="Karlsson E."/>
            <person name="Kells C."/>
            <person name="Kieu A."/>
            <person name="Kisner P."/>
            <person name="Kodira C."/>
            <person name="Kulbokas E."/>
            <person name="Labutti K."/>
            <person name="Lama D."/>
            <person name="Landers T."/>
            <person name="Leger J."/>
            <person name="Levine S."/>
            <person name="Lewis D."/>
            <person name="Lewis T."/>
            <person name="Lindblad-toh K."/>
            <person name="Liu X."/>
            <person name="Lokyitsang T."/>
            <person name="Lokyitsang Y."/>
            <person name="Lucien O."/>
            <person name="Lui A."/>
            <person name="Ma L.J."/>
            <person name="Mabbitt R."/>
            <person name="Macdonald J."/>
            <person name="Maclean C."/>
            <person name="Major J."/>
            <person name="Manning J."/>
            <person name="Marabella R."/>
            <person name="Maru K."/>
            <person name="Matthews C."/>
            <person name="Mauceli E."/>
            <person name="Mccarthy M."/>
            <person name="Mcdonough S."/>
            <person name="Mcghee T."/>
            <person name="Meldrim J."/>
            <person name="Meneus L."/>
            <person name="Mesirov J."/>
            <person name="Mihalev A."/>
            <person name="Mihova T."/>
            <person name="Mikkelsen T."/>
            <person name="Mlenga V."/>
            <person name="Moru K."/>
            <person name="Mozes J."/>
            <person name="Mulrain L."/>
            <person name="Munson G."/>
            <person name="Naylor J."/>
            <person name="Newes C."/>
            <person name="Nguyen C."/>
            <person name="Nguyen N."/>
            <person name="Nguyen T."/>
            <person name="Nicol R."/>
            <person name="Nielsen C."/>
            <person name="Nizzari M."/>
            <person name="Norbu C."/>
            <person name="Norbu N."/>
            <person name="O'donnell P."/>
            <person name="Okoawo O."/>
            <person name="O'leary S."/>
            <person name="Omotosho B."/>
            <person name="O'neill K."/>
            <person name="Osman S."/>
            <person name="Parker S."/>
            <person name="Perrin D."/>
            <person name="Phunkhang P."/>
            <person name="Piqani B."/>
            <person name="Purcell S."/>
            <person name="Rachupka T."/>
            <person name="Ramasamy U."/>
            <person name="Rameau R."/>
            <person name="Ray V."/>
            <person name="Raymond C."/>
            <person name="Retta R."/>
            <person name="Richardson S."/>
            <person name="Rise C."/>
            <person name="Rodriguez J."/>
            <person name="Rogers J."/>
            <person name="Rogov P."/>
            <person name="Rutman M."/>
            <person name="Schupbach R."/>
            <person name="Seaman C."/>
            <person name="Settipalli S."/>
            <person name="Sharpe T."/>
            <person name="Sheridan J."/>
            <person name="Sherpa N."/>
            <person name="Shi J."/>
            <person name="Smirnov S."/>
            <person name="Smith C."/>
            <person name="Sougnez C."/>
            <person name="Spencer B."/>
            <person name="Stalker J."/>
            <person name="Stange-thomann N."/>
            <person name="Stavropoulos S."/>
            <person name="Stetson K."/>
            <person name="Stone C."/>
            <person name="Stone S."/>
            <person name="Stubbs M."/>
            <person name="Talamas J."/>
            <person name="Tchuinga P."/>
            <person name="Tenzing P."/>
            <person name="Tesfaye S."/>
            <person name="Theodore J."/>
            <person name="Thoulutsang Y."/>
            <person name="Topham K."/>
            <person name="Towey S."/>
            <person name="Tsamla T."/>
            <person name="Tsomo N."/>
            <person name="Vallee D."/>
            <person name="Vassiliev H."/>
            <person name="Venkataraman V."/>
            <person name="Vinson J."/>
            <person name="Vo A."/>
            <person name="Wade C."/>
            <person name="Wang S."/>
            <person name="Wangchuk T."/>
            <person name="Wangdi T."/>
            <person name="Whittaker C."/>
            <person name="Wilkinson J."/>
            <person name="Wu Y."/>
            <person name="Wyman D."/>
            <person name="Yadav S."/>
            <person name="Yang S."/>
            <person name="Yang X."/>
            <person name="Yeager S."/>
            <person name="Yee E."/>
            <person name="Young G."/>
            <person name="Zainoun J."/>
            <person name="Zembeck L."/>
            <person name="Zimmer A."/>
            <person name="Zody M."/>
            <person name="Lander E."/>
        </authorList>
    </citation>
    <scope>NUCLEOTIDE SEQUENCE [LARGE SCALE GENOMIC DNA]</scope>
</reference>
<dbReference type="eggNOG" id="KOG4441">
    <property type="taxonomic scope" value="Eukaryota"/>
</dbReference>
<reference evidence="4" key="2">
    <citation type="submission" date="2025-08" db="UniProtKB">
        <authorList>
            <consortium name="Ensembl"/>
        </authorList>
    </citation>
    <scope>IDENTIFICATION</scope>
</reference>
<evidence type="ECO:0000256" key="2">
    <source>
        <dbReference type="ARBA" id="ARBA00022737"/>
    </source>
</evidence>
<dbReference type="Gene3D" id="3.30.710.10">
    <property type="entry name" value="Potassium Channel Kv1.1, Chain A"/>
    <property type="match status" value="1"/>
</dbReference>
<dbReference type="GeneTree" id="ENSGT00940000165174"/>
<evidence type="ECO:0000313" key="4">
    <source>
        <dbReference type="Ensembl" id="ENSCSAVP00000018113.1"/>
    </source>
</evidence>
<dbReference type="InterPro" id="IPR011705">
    <property type="entry name" value="BACK"/>
</dbReference>
<dbReference type="STRING" id="51511.ENSCSAVP00000018113"/>
<dbReference type="SMART" id="SM00875">
    <property type="entry name" value="BACK"/>
    <property type="match status" value="1"/>
</dbReference>
<evidence type="ECO:0000256" key="1">
    <source>
        <dbReference type="ARBA" id="ARBA00022441"/>
    </source>
</evidence>
<protein>
    <recommendedName>
        <fullName evidence="3">BACK domain-containing protein</fullName>
    </recommendedName>
</protein>
<dbReference type="AlphaFoldDB" id="H2ZKJ7"/>
<dbReference type="InParanoid" id="H2ZKJ7"/>
<accession>H2ZKJ7</accession>
<dbReference type="Pfam" id="PF07707">
    <property type="entry name" value="BACK"/>
    <property type="match status" value="1"/>
</dbReference>
<evidence type="ECO:0000313" key="5">
    <source>
        <dbReference type="Proteomes" id="UP000007875"/>
    </source>
</evidence>
<dbReference type="HOGENOM" id="CLU_1880054_0_0_1"/>
<dbReference type="Ensembl" id="ENSCSAVT00000018310.1">
    <property type="protein sequence ID" value="ENSCSAVP00000018113.1"/>
    <property type="gene ID" value="ENSCSAVG00000010651.1"/>
</dbReference>
<dbReference type="PANTHER" id="PTHR24412:SF497">
    <property type="entry name" value="KELCH-LIKE PROTEIN 18"/>
    <property type="match status" value="1"/>
</dbReference>
<feature type="domain" description="BACK" evidence="3">
    <location>
        <begin position="36"/>
        <end position="136"/>
    </location>
</feature>
<keyword evidence="1" id="KW-0880">Kelch repeat</keyword>
<name>H2ZKJ7_CIOSA</name>
<organism evidence="4 5">
    <name type="scientific">Ciona savignyi</name>
    <name type="common">Pacific transparent sea squirt</name>
    <dbReference type="NCBI Taxonomy" id="51511"/>
    <lineage>
        <taxon>Eukaryota</taxon>
        <taxon>Metazoa</taxon>
        <taxon>Chordata</taxon>
        <taxon>Tunicata</taxon>
        <taxon>Ascidiacea</taxon>
        <taxon>Phlebobranchia</taxon>
        <taxon>Cionidae</taxon>
        <taxon>Ciona</taxon>
    </lineage>
</organism>
<dbReference type="InterPro" id="IPR011333">
    <property type="entry name" value="SKP1/BTB/POZ_sf"/>
</dbReference>
<dbReference type="PANTHER" id="PTHR24412">
    <property type="entry name" value="KELCH PROTEIN"/>
    <property type="match status" value="1"/>
</dbReference>
<evidence type="ECO:0000259" key="3">
    <source>
        <dbReference type="SMART" id="SM00875"/>
    </source>
</evidence>
<dbReference type="Gene3D" id="1.25.40.420">
    <property type="match status" value="1"/>
</dbReference>
<reference evidence="4" key="3">
    <citation type="submission" date="2025-09" db="UniProtKB">
        <authorList>
            <consortium name="Ensembl"/>
        </authorList>
    </citation>
    <scope>IDENTIFICATION</scope>
</reference>
<sequence>MENVCDVLAGADYLQMTDVRKFCFEYLASVLAHDNCFAIRVLADRFLNCEMKQKVDEFIQDNFENTILEEDFKLLSKEQLTYFLLPENRKRSVKEETIYRAVTEWLRYDMKERSCHFDELMRFVKFNELSSSFFLD</sequence>
<proteinExistence type="predicted"/>